<dbReference type="Gene3D" id="3.40.640.10">
    <property type="entry name" value="Type I PLP-dependent aspartate aminotransferase-like (Major domain)"/>
    <property type="match status" value="1"/>
</dbReference>
<dbReference type="Pfam" id="PF00392">
    <property type="entry name" value="GntR"/>
    <property type="match status" value="1"/>
</dbReference>
<keyword evidence="9" id="KW-1185">Reference proteome</keyword>
<dbReference type="GO" id="GO:0008483">
    <property type="term" value="F:transaminase activity"/>
    <property type="evidence" value="ECO:0007669"/>
    <property type="project" value="UniProtKB-KW"/>
</dbReference>
<evidence type="ECO:0000256" key="5">
    <source>
        <dbReference type="ARBA" id="ARBA00023125"/>
    </source>
</evidence>
<dbReference type="PANTHER" id="PTHR46577:SF2">
    <property type="entry name" value="TRANSCRIPTIONAL REGULATORY PROTEIN"/>
    <property type="match status" value="1"/>
</dbReference>
<evidence type="ECO:0000256" key="4">
    <source>
        <dbReference type="ARBA" id="ARBA00023015"/>
    </source>
</evidence>
<dbReference type="Proteomes" id="UP001597252">
    <property type="component" value="Unassembled WGS sequence"/>
</dbReference>
<comment type="caution">
    <text evidence="8">The sequence shown here is derived from an EMBL/GenBank/DDBJ whole genome shotgun (WGS) entry which is preliminary data.</text>
</comment>
<dbReference type="PANTHER" id="PTHR46577">
    <property type="entry name" value="HTH-TYPE TRANSCRIPTIONAL REGULATORY PROTEIN GABR"/>
    <property type="match status" value="1"/>
</dbReference>
<keyword evidence="4" id="KW-0805">Transcription regulation</keyword>
<dbReference type="CDD" id="cd07377">
    <property type="entry name" value="WHTH_GntR"/>
    <property type="match status" value="1"/>
</dbReference>
<dbReference type="SUPFAM" id="SSF46785">
    <property type="entry name" value="Winged helix' DNA-binding domain"/>
    <property type="match status" value="1"/>
</dbReference>
<evidence type="ECO:0000313" key="8">
    <source>
        <dbReference type="EMBL" id="MFD1486045.1"/>
    </source>
</evidence>
<feature type="domain" description="HTH gntR-type" evidence="7">
    <location>
        <begin position="10"/>
        <end position="78"/>
    </location>
</feature>
<keyword evidence="6" id="KW-0804">Transcription</keyword>
<reference evidence="9" key="1">
    <citation type="journal article" date="2019" name="Int. J. Syst. Evol. Microbiol.">
        <title>The Global Catalogue of Microorganisms (GCM) 10K type strain sequencing project: providing services to taxonomists for standard genome sequencing and annotation.</title>
        <authorList>
            <consortium name="The Broad Institute Genomics Platform"/>
            <consortium name="The Broad Institute Genome Sequencing Center for Infectious Disease"/>
            <person name="Wu L."/>
            <person name="Ma J."/>
        </authorList>
    </citation>
    <scope>NUCLEOTIDE SEQUENCE [LARGE SCALE GENOMIC DNA]</scope>
    <source>
        <strain evidence="9">CCM 8903</strain>
    </source>
</reference>
<dbReference type="InterPro" id="IPR036388">
    <property type="entry name" value="WH-like_DNA-bd_sf"/>
</dbReference>
<dbReference type="PROSITE" id="PS50949">
    <property type="entry name" value="HTH_GNTR"/>
    <property type="match status" value="1"/>
</dbReference>
<protein>
    <submittedName>
        <fullName evidence="8">PLP-dependent aminotransferase family protein</fullName>
    </submittedName>
</protein>
<dbReference type="InterPro" id="IPR036390">
    <property type="entry name" value="WH_DNA-bd_sf"/>
</dbReference>
<dbReference type="InterPro" id="IPR015421">
    <property type="entry name" value="PyrdxlP-dep_Trfase_major"/>
</dbReference>
<dbReference type="InterPro" id="IPR015424">
    <property type="entry name" value="PyrdxlP-dep_Trfase"/>
</dbReference>
<dbReference type="Gene3D" id="1.10.10.10">
    <property type="entry name" value="Winged helix-like DNA-binding domain superfamily/Winged helix DNA-binding domain"/>
    <property type="match status" value="1"/>
</dbReference>
<dbReference type="PRINTS" id="PR00035">
    <property type="entry name" value="HTHGNTR"/>
</dbReference>
<organism evidence="8 9">
    <name type="scientific">Lacticaseibacillus baoqingensis</name>
    <dbReference type="NCBI Taxonomy" id="2486013"/>
    <lineage>
        <taxon>Bacteria</taxon>
        <taxon>Bacillati</taxon>
        <taxon>Bacillota</taxon>
        <taxon>Bacilli</taxon>
        <taxon>Lactobacillales</taxon>
        <taxon>Lactobacillaceae</taxon>
        <taxon>Lacticaseibacillus</taxon>
    </lineage>
</organism>
<dbReference type="RefSeq" id="WP_125754158.1">
    <property type="nucleotide sequence ID" value="NZ_JBHTON010000052.1"/>
</dbReference>
<dbReference type="InterPro" id="IPR000524">
    <property type="entry name" value="Tscrpt_reg_HTH_GntR"/>
</dbReference>
<keyword evidence="2 8" id="KW-0032">Aminotransferase</keyword>
<evidence type="ECO:0000256" key="3">
    <source>
        <dbReference type="ARBA" id="ARBA00022898"/>
    </source>
</evidence>
<dbReference type="CDD" id="cd00609">
    <property type="entry name" value="AAT_like"/>
    <property type="match status" value="1"/>
</dbReference>
<dbReference type="InterPro" id="IPR051446">
    <property type="entry name" value="HTH_trans_reg/aminotransferase"/>
</dbReference>
<proteinExistence type="inferred from homology"/>
<dbReference type="SUPFAM" id="SSF53383">
    <property type="entry name" value="PLP-dependent transferases"/>
    <property type="match status" value="1"/>
</dbReference>
<dbReference type="InterPro" id="IPR004839">
    <property type="entry name" value="Aminotransferase_I/II_large"/>
</dbReference>
<evidence type="ECO:0000256" key="1">
    <source>
        <dbReference type="ARBA" id="ARBA00005384"/>
    </source>
</evidence>
<evidence type="ECO:0000313" key="9">
    <source>
        <dbReference type="Proteomes" id="UP001597252"/>
    </source>
</evidence>
<keyword evidence="5" id="KW-0238">DNA-binding</keyword>
<keyword evidence="3" id="KW-0663">Pyridoxal phosphate</keyword>
<dbReference type="SMART" id="SM00345">
    <property type="entry name" value="HTH_GNTR"/>
    <property type="match status" value="1"/>
</dbReference>
<evidence type="ECO:0000256" key="2">
    <source>
        <dbReference type="ARBA" id="ARBA00022576"/>
    </source>
</evidence>
<sequence length="477" mass="51796">MNWQLPQTHHPAYLRVIALITTAIDAGELLPGSRLPAERWLAQTLGVNRSTIQRALGELVSQGLLTRKVGSGTWVNADKWGVAQPTRWHDYLSTNRLSGPDPFSLRLAALRQTPGMIDLADSTIAAELAVPLTPTGLSVAALYAQERQMDITGDAELKRAVVARLQPLLGAVTPEQVLITSGAQQAYYLLSQGLLSDGDAIAVEAPSYFYQLTLFQAAGIRIYGVPLHAGELDLAALTQVYHQHHVRFLFVNPTGQNPTGATMTLAQRQKLLAHCRSLHLPIVEDDLLGITNALRPAAVPPLHRLDPDNVLYIGSLSPLLGPHTRIGWLIAPPGVVQRLAQIRQQMEAEISVFPQAIAAQLLAQPDLAAAVVKQQQRLDERQAVLAAALAPLVQARLVDYALPAANNHFWVTLNTAKPLGAADYSPFLHAGVLVRPDFLFGSHHNQVRMSYARLKPDQKAALQARLAQAVYAIVAHA</sequence>
<name>A0ABW4EC71_9LACO</name>
<dbReference type="Pfam" id="PF00155">
    <property type="entry name" value="Aminotran_1_2"/>
    <property type="match status" value="1"/>
</dbReference>
<keyword evidence="2 8" id="KW-0808">Transferase</keyword>
<accession>A0ABW4EC71</accession>
<comment type="similarity">
    <text evidence="1">In the C-terminal section; belongs to the class-I pyridoxal-phosphate-dependent aminotransferase family.</text>
</comment>
<evidence type="ECO:0000256" key="6">
    <source>
        <dbReference type="ARBA" id="ARBA00023163"/>
    </source>
</evidence>
<dbReference type="EMBL" id="JBHTON010000052">
    <property type="protein sequence ID" value="MFD1486045.1"/>
    <property type="molecule type" value="Genomic_DNA"/>
</dbReference>
<gene>
    <name evidence="8" type="ORF">ACFQ5J_12505</name>
</gene>
<evidence type="ECO:0000259" key="7">
    <source>
        <dbReference type="PROSITE" id="PS50949"/>
    </source>
</evidence>